<accession>A0A3S3Z229</accession>
<evidence type="ECO:0000313" key="3">
    <source>
        <dbReference type="Proteomes" id="UP000288547"/>
    </source>
</evidence>
<dbReference type="Proteomes" id="UP000288547">
    <property type="component" value="Unassembled WGS sequence"/>
</dbReference>
<protein>
    <submittedName>
        <fullName evidence="2">Type II secretion system protein</fullName>
    </submittedName>
</protein>
<proteinExistence type="predicted"/>
<keyword evidence="3" id="KW-1185">Reference proteome</keyword>
<evidence type="ECO:0000256" key="1">
    <source>
        <dbReference type="SAM" id="Phobius"/>
    </source>
</evidence>
<name>A0A3S3Z229_9MICO</name>
<keyword evidence="1" id="KW-1133">Transmembrane helix</keyword>
<dbReference type="EMBL" id="RZNB01000004">
    <property type="protein sequence ID" value="RWZ50034.1"/>
    <property type="molecule type" value="Genomic_DNA"/>
</dbReference>
<sequence>MNPSMVVRAVAARMVSVRRVAQRDEGISLVELVVGILVLGIISALIANLFISSVRAMSVSSATDTNTRMASNGMNQLTRMVRAGTPYPVKNEMVPRPAFVQIAPDSFTMYAYVNLQNSDQKPVKVQYSVERTDLIETTWEAGPPDGDFYNFPPDPTSRRELATSLVPAAETGSPLFTYLDKAGHPIAVPSGGVISTDVLASVSAVSIALTIQGSSTDTRSRVALENTVAIPNLGRTRVIP</sequence>
<dbReference type="PROSITE" id="PS00409">
    <property type="entry name" value="PROKAR_NTER_METHYL"/>
    <property type="match status" value="1"/>
</dbReference>
<keyword evidence="1" id="KW-0812">Transmembrane</keyword>
<dbReference type="OrthoDB" id="5117357at2"/>
<organism evidence="2 3">
    <name type="scientific">Labedella phragmitis</name>
    <dbReference type="NCBI Taxonomy" id="2498849"/>
    <lineage>
        <taxon>Bacteria</taxon>
        <taxon>Bacillati</taxon>
        <taxon>Actinomycetota</taxon>
        <taxon>Actinomycetes</taxon>
        <taxon>Micrococcales</taxon>
        <taxon>Microbacteriaceae</taxon>
        <taxon>Labedella</taxon>
    </lineage>
</organism>
<gene>
    <name evidence="2" type="ORF">ELQ90_11865</name>
</gene>
<keyword evidence="1" id="KW-0472">Membrane</keyword>
<feature type="transmembrane region" description="Helical" evidence="1">
    <location>
        <begin position="32"/>
        <end position="51"/>
    </location>
</feature>
<dbReference type="RefSeq" id="WP_128495488.1">
    <property type="nucleotide sequence ID" value="NZ_RZNB01000004.1"/>
</dbReference>
<reference evidence="2 3" key="1">
    <citation type="submission" date="2018-12" db="EMBL/GenBank/DDBJ databases">
        <authorList>
            <person name="Li F."/>
        </authorList>
    </citation>
    <scope>NUCLEOTIDE SEQUENCE [LARGE SCALE GENOMIC DNA]</scope>
    <source>
        <strain evidence="2 3">11W25H-1</strain>
    </source>
</reference>
<dbReference type="AlphaFoldDB" id="A0A3S3Z229"/>
<evidence type="ECO:0000313" key="2">
    <source>
        <dbReference type="EMBL" id="RWZ50034.1"/>
    </source>
</evidence>
<dbReference type="InterPro" id="IPR012902">
    <property type="entry name" value="N_methyl_site"/>
</dbReference>
<comment type="caution">
    <text evidence="2">The sequence shown here is derived from an EMBL/GenBank/DDBJ whole genome shotgun (WGS) entry which is preliminary data.</text>
</comment>